<dbReference type="OrthoDB" id="6656750at2"/>
<name>A0A345P6E7_9GAMM</name>
<dbReference type="RefSeq" id="WP_114898966.1">
    <property type="nucleotide sequence ID" value="NZ_CP031222.1"/>
</dbReference>
<dbReference type="KEGG" id="mbah:HYN46_08395"/>
<keyword evidence="2" id="KW-1185">Reference proteome</keyword>
<reference evidence="1 2" key="1">
    <citation type="submission" date="2018-07" db="EMBL/GenBank/DDBJ databases">
        <title>Genome sequencing of Moraxellaceae gen. HYN0046.</title>
        <authorList>
            <person name="Kim M."/>
            <person name="Yi H."/>
        </authorList>
    </citation>
    <scope>NUCLEOTIDE SEQUENCE [LARGE SCALE GENOMIC DNA]</scope>
    <source>
        <strain evidence="1 2">HYN0046</strain>
    </source>
</reference>
<dbReference type="Proteomes" id="UP000253940">
    <property type="component" value="Chromosome"/>
</dbReference>
<evidence type="ECO:0000313" key="1">
    <source>
        <dbReference type="EMBL" id="AXI02856.1"/>
    </source>
</evidence>
<dbReference type="EMBL" id="CP031222">
    <property type="protein sequence ID" value="AXI02856.1"/>
    <property type="molecule type" value="Genomic_DNA"/>
</dbReference>
<gene>
    <name evidence="1" type="ORF">HYN46_08395</name>
</gene>
<protein>
    <submittedName>
        <fullName evidence="1">Uncharacterized protein</fullName>
    </submittedName>
</protein>
<dbReference type="AlphaFoldDB" id="A0A345P6E7"/>
<accession>A0A345P6E7</accession>
<sequence>MPQDMRPYSSVQHLPAQSVFFGHSVQRPKLGLMHALLFSGVLLSSAVYAADKAPVAMPTTTNLNDIAAAPKAQRPTVKNNIELVSRPLIAGLWAMTIPQVSCVEYYNFREDGLFVVKSAEEWSLGKYVYQLPDAEAMATTLPLLTMAIQYDSNVPDCSGNNVDQSGEVQRQYVKWVDSAHIKFCATEDGQQCELGLRKILP</sequence>
<proteinExistence type="predicted"/>
<organism evidence="1 2">
    <name type="scientific">Aquirhabdus parva</name>
    <dbReference type="NCBI Taxonomy" id="2283318"/>
    <lineage>
        <taxon>Bacteria</taxon>
        <taxon>Pseudomonadati</taxon>
        <taxon>Pseudomonadota</taxon>
        <taxon>Gammaproteobacteria</taxon>
        <taxon>Moraxellales</taxon>
        <taxon>Moraxellaceae</taxon>
        <taxon>Aquirhabdus</taxon>
    </lineage>
</organism>
<evidence type="ECO:0000313" key="2">
    <source>
        <dbReference type="Proteomes" id="UP000253940"/>
    </source>
</evidence>